<feature type="compositionally biased region" description="Basic residues" evidence="1">
    <location>
        <begin position="1"/>
        <end position="13"/>
    </location>
</feature>
<reference evidence="2 3" key="1">
    <citation type="submission" date="2023-02" db="EMBL/GenBank/DDBJ databases">
        <title>LHISI_Scaffold_Assembly.</title>
        <authorList>
            <person name="Stuart O.P."/>
            <person name="Cleave R."/>
            <person name="Magrath M.J.L."/>
            <person name="Mikheyev A.S."/>
        </authorList>
    </citation>
    <scope>NUCLEOTIDE SEQUENCE [LARGE SCALE GENOMIC DNA]</scope>
    <source>
        <strain evidence="2">Daus_M_001</strain>
        <tissue evidence="2">Leg muscle</tissue>
    </source>
</reference>
<gene>
    <name evidence="2" type="ORF">PR048_004416</name>
</gene>
<sequence length="275" mass="31504">MTKRERRLKRIQWRKNTAFSRQRRKFPQKYTPPESGEEEELNYPHQKIRAVVDKEKKKFLKGGRVKTSDKKGREKKQSSAKIERNIIAFFEDDRNSRILPGKKDVIKSESGRQQVRCLEDDMNNVDMFSNVQHFTWNHHETGYVKGAPDGIGGTCKRTADNLVSQGKYIPGVATSISVLKENIDKIIIEEVTKDDIDQMKQRFNFKDIKAFILPMCVLQVVADAAGTTVLHLREFSCLACSGEFPHNGYGQYPSQLKKKLNVDEAYGTNSDDGDD</sequence>
<evidence type="ECO:0000313" key="3">
    <source>
        <dbReference type="Proteomes" id="UP001159363"/>
    </source>
</evidence>
<feature type="region of interest" description="Disordered" evidence="1">
    <location>
        <begin position="1"/>
        <end position="46"/>
    </location>
</feature>
<keyword evidence="3" id="KW-1185">Reference proteome</keyword>
<name>A0ABQ9I678_9NEOP</name>
<organism evidence="2 3">
    <name type="scientific">Dryococelus australis</name>
    <dbReference type="NCBI Taxonomy" id="614101"/>
    <lineage>
        <taxon>Eukaryota</taxon>
        <taxon>Metazoa</taxon>
        <taxon>Ecdysozoa</taxon>
        <taxon>Arthropoda</taxon>
        <taxon>Hexapoda</taxon>
        <taxon>Insecta</taxon>
        <taxon>Pterygota</taxon>
        <taxon>Neoptera</taxon>
        <taxon>Polyneoptera</taxon>
        <taxon>Phasmatodea</taxon>
        <taxon>Verophasmatodea</taxon>
        <taxon>Anareolatae</taxon>
        <taxon>Phasmatidae</taxon>
        <taxon>Eurycanthinae</taxon>
        <taxon>Dryococelus</taxon>
    </lineage>
</organism>
<comment type="caution">
    <text evidence="2">The sequence shown here is derived from an EMBL/GenBank/DDBJ whole genome shotgun (WGS) entry which is preliminary data.</text>
</comment>
<dbReference type="Proteomes" id="UP001159363">
    <property type="component" value="Chromosome 2"/>
</dbReference>
<protein>
    <submittedName>
        <fullName evidence="2">Uncharacterized protein</fullName>
    </submittedName>
</protein>
<accession>A0ABQ9I678</accession>
<proteinExistence type="predicted"/>
<evidence type="ECO:0000256" key="1">
    <source>
        <dbReference type="SAM" id="MobiDB-lite"/>
    </source>
</evidence>
<dbReference type="EMBL" id="JARBHB010000002">
    <property type="protein sequence ID" value="KAJ8891861.1"/>
    <property type="molecule type" value="Genomic_DNA"/>
</dbReference>
<evidence type="ECO:0000313" key="2">
    <source>
        <dbReference type="EMBL" id="KAJ8891861.1"/>
    </source>
</evidence>